<evidence type="ECO:0000256" key="2">
    <source>
        <dbReference type="ARBA" id="ARBA00022525"/>
    </source>
</evidence>
<feature type="domain" description="Gram-positive cocci surface proteins LPxTG" evidence="8">
    <location>
        <begin position="635"/>
        <end position="666"/>
    </location>
</feature>
<evidence type="ECO:0000256" key="5">
    <source>
        <dbReference type="ARBA" id="ARBA00023088"/>
    </source>
</evidence>
<dbReference type="AlphaFoldDB" id="A0A3M6S9H4"/>
<keyword evidence="3" id="KW-0732">Signal</keyword>
<dbReference type="PANTHER" id="PTHR32083:SF0">
    <property type="entry name" value="CILIA AND FLAGELLA-ASSOCIATED PROTEIN 58"/>
    <property type="match status" value="1"/>
</dbReference>
<reference evidence="9 10" key="1">
    <citation type="journal article" date="2018" name="J Appl Environ Microbiol">
        <title>The gut symbionts Lactobacillus reuteri R2lc and 2010 encode a polyketide synthase cluster that activates the mammalian aryl-hydrocarbon receptor.</title>
        <authorList>
            <person name="Ozcam M."/>
            <person name="Roos S."/>
            <person name="Van Pijkeren J.P."/>
        </authorList>
    </citation>
    <scope>NUCLEOTIDE SEQUENCE [LARGE SCALE GENOMIC DNA]</scope>
    <source>
        <strain evidence="9 10">R2lc</strain>
    </source>
</reference>
<keyword evidence="4 6" id="KW-0175">Coiled coil</keyword>
<dbReference type="GO" id="GO:0005856">
    <property type="term" value="C:cytoskeleton"/>
    <property type="evidence" value="ECO:0007669"/>
    <property type="project" value="TreeGrafter"/>
</dbReference>
<accession>A0A3M6S9H4</accession>
<protein>
    <recommendedName>
        <fullName evidence="8">Gram-positive cocci surface proteins LPxTG domain-containing protein</fullName>
    </recommendedName>
</protein>
<evidence type="ECO:0000256" key="3">
    <source>
        <dbReference type="ARBA" id="ARBA00022729"/>
    </source>
</evidence>
<organism evidence="9 10">
    <name type="scientific">Limosilactobacillus reuteri</name>
    <name type="common">Lactobacillus reuteri</name>
    <dbReference type="NCBI Taxonomy" id="1598"/>
    <lineage>
        <taxon>Bacteria</taxon>
        <taxon>Bacillati</taxon>
        <taxon>Bacillota</taxon>
        <taxon>Bacilli</taxon>
        <taxon>Lactobacillales</taxon>
        <taxon>Lactobacillaceae</taxon>
        <taxon>Limosilactobacillus</taxon>
    </lineage>
</organism>
<proteinExistence type="predicted"/>
<evidence type="ECO:0000313" key="10">
    <source>
        <dbReference type="Proteomes" id="UP000276940"/>
    </source>
</evidence>
<evidence type="ECO:0000256" key="1">
    <source>
        <dbReference type="ARBA" id="ARBA00022512"/>
    </source>
</evidence>
<dbReference type="PANTHER" id="PTHR32083">
    <property type="entry name" value="CILIA AND FLAGELLA-ASSOCIATED PROTEIN 58-RELATED"/>
    <property type="match status" value="1"/>
</dbReference>
<dbReference type="Gene3D" id="1.20.120.330">
    <property type="entry name" value="Nucleotidyltransferases domain 2"/>
    <property type="match status" value="1"/>
</dbReference>
<keyword evidence="7" id="KW-0472">Membrane</keyword>
<gene>
    <name evidence="9" type="ORF">C5O77_10470</name>
</gene>
<feature type="transmembrane region" description="Helical" evidence="7">
    <location>
        <begin position="644"/>
        <end position="661"/>
    </location>
</feature>
<evidence type="ECO:0000259" key="8">
    <source>
        <dbReference type="PROSITE" id="PS50847"/>
    </source>
</evidence>
<evidence type="ECO:0000313" key="9">
    <source>
        <dbReference type="EMBL" id="RMX24343.1"/>
    </source>
</evidence>
<comment type="caution">
    <text evidence="9">The sequence shown here is derived from an EMBL/GenBank/DDBJ whole genome shotgun (WGS) entry which is preliminary data.</text>
</comment>
<dbReference type="PROSITE" id="PS50847">
    <property type="entry name" value="GRAM_POS_ANCHORING"/>
    <property type="match status" value="1"/>
</dbReference>
<keyword evidence="7" id="KW-1133">Transmembrane helix</keyword>
<keyword evidence="2" id="KW-0964">Secreted</keyword>
<dbReference type="InterPro" id="IPR019931">
    <property type="entry name" value="LPXTG_anchor"/>
</dbReference>
<dbReference type="NCBIfam" id="TIGR04320">
    <property type="entry name" value="Surf_Exclu_PgrA"/>
    <property type="match status" value="1"/>
</dbReference>
<evidence type="ECO:0000256" key="4">
    <source>
        <dbReference type="ARBA" id="ARBA00023054"/>
    </source>
</evidence>
<keyword evidence="1" id="KW-0134">Cell wall</keyword>
<dbReference type="InterPro" id="IPR027607">
    <property type="entry name" value="Surf_Exclu_SEC10/PgrA"/>
</dbReference>
<dbReference type="SUPFAM" id="SSF57997">
    <property type="entry name" value="Tropomyosin"/>
    <property type="match status" value="1"/>
</dbReference>
<dbReference type="Pfam" id="PF00746">
    <property type="entry name" value="Gram_pos_anchor"/>
    <property type="match status" value="1"/>
</dbReference>
<dbReference type="Proteomes" id="UP000276940">
    <property type="component" value="Unassembled WGS sequence"/>
</dbReference>
<evidence type="ECO:0000256" key="7">
    <source>
        <dbReference type="SAM" id="Phobius"/>
    </source>
</evidence>
<dbReference type="EMBL" id="PTLS01000056">
    <property type="protein sequence ID" value="RMX24343.1"/>
    <property type="molecule type" value="Genomic_DNA"/>
</dbReference>
<dbReference type="NCBIfam" id="TIGR01167">
    <property type="entry name" value="LPXTG_anchor"/>
    <property type="match status" value="1"/>
</dbReference>
<keyword evidence="5" id="KW-0572">Peptidoglycan-anchor</keyword>
<evidence type="ECO:0000256" key="6">
    <source>
        <dbReference type="SAM" id="Coils"/>
    </source>
</evidence>
<feature type="coiled-coil region" evidence="6">
    <location>
        <begin position="334"/>
        <end position="552"/>
    </location>
</feature>
<sequence length="666" mass="72097">MADQTSAALNTANVAVKDAQSKVDGINDRLANVNTITVPDKAKYQRALSDWLGGIRDANGGFNAEDFKVIDEAHKANQYKNNRADENVMVDPNHLTSDQTKELTLFAADLLNQVRTQLGIPKVQVTNGSLEFAQKVEQNYVKDNWHKIGHDLAGINSAGKETGANGYEDAYFNGYLGNVDSLSMDDLKADTYNGFLSMLFPNDNEQEMYHARGLLGLMNGDFTNNYSFSTAVPQYFGLTTTTMKNVEGWKWSMIHYLNADMDNVSDDFDKTLIKIPSTDDLISELSTAKTKLQNAKNDQATKQKANDDAQSALSSANKVLATTQADVATKTTNAKNADDNLTKVQNELTSLQNQLKADQNNQKQAQDNFDMFTADISTKQANLQKANDDLKAEQAKLATAQKTLDDANTALAKANDNLNAKKQIVDNAQTMLKADNDKLGQLQTALSDLQNAPEKLTTAKQAVADAQAKLTTAQNELATATNKLNELKQTAVTAQANVDEANQKLATATKNQQDAQQVLTQAKDELTTLQQKEALAKQVAEQQAKLAAQNKAKSNGYHIENNQVVDSQGNTVQGWTVNNGQMLDPNGAVIKQAISKTVNAAVSGAKGENINSAIVLTPGSRSVVQTQVANKNAQLPQTGNADSVLALAVGSLLAMFGIGALRKRKY</sequence>
<keyword evidence="7" id="KW-0812">Transmembrane</keyword>
<name>A0A3M6S9H4_LIMRT</name>